<dbReference type="PANTHER" id="PTHR30461">
    <property type="entry name" value="DNA-INVERTASE FROM LAMBDOID PROPHAGE"/>
    <property type="match status" value="1"/>
</dbReference>
<dbReference type="Pfam" id="PF00239">
    <property type="entry name" value="Resolvase"/>
    <property type="match status" value="1"/>
</dbReference>
<dbReference type="PANTHER" id="PTHR30461:SF23">
    <property type="entry name" value="DNA RECOMBINASE-RELATED"/>
    <property type="match status" value="1"/>
</dbReference>
<proteinExistence type="predicted"/>
<keyword evidence="3" id="KW-1185">Reference proteome</keyword>
<dbReference type="SMART" id="SM00857">
    <property type="entry name" value="Resolvase"/>
    <property type="match status" value="1"/>
</dbReference>
<name>A0A1I3BQG3_9RHOB</name>
<dbReference type="InterPro" id="IPR006119">
    <property type="entry name" value="Resolv_N"/>
</dbReference>
<dbReference type="GO" id="GO:0003677">
    <property type="term" value="F:DNA binding"/>
    <property type="evidence" value="ECO:0007669"/>
    <property type="project" value="InterPro"/>
</dbReference>
<evidence type="ECO:0000313" key="2">
    <source>
        <dbReference type="EMBL" id="SFH64525.1"/>
    </source>
</evidence>
<gene>
    <name evidence="2" type="ORF">SAMN05216258_101267</name>
</gene>
<evidence type="ECO:0000313" key="3">
    <source>
        <dbReference type="Proteomes" id="UP000199377"/>
    </source>
</evidence>
<dbReference type="Proteomes" id="UP000199377">
    <property type="component" value="Unassembled WGS sequence"/>
</dbReference>
<feature type="domain" description="Resolvase/invertase-type recombinase catalytic" evidence="1">
    <location>
        <begin position="5"/>
        <end position="112"/>
    </location>
</feature>
<protein>
    <submittedName>
        <fullName evidence="2">Resolvase, N terminal domain</fullName>
    </submittedName>
</protein>
<dbReference type="InterPro" id="IPR050639">
    <property type="entry name" value="SSR_resolvase"/>
</dbReference>
<dbReference type="STRING" id="1114924.SAMN05216258_101267"/>
<dbReference type="GO" id="GO:0000150">
    <property type="term" value="F:DNA strand exchange activity"/>
    <property type="evidence" value="ECO:0007669"/>
    <property type="project" value="InterPro"/>
</dbReference>
<dbReference type="InterPro" id="IPR036162">
    <property type="entry name" value="Resolvase-like_N_sf"/>
</dbReference>
<organism evidence="2 3">
    <name type="scientific">Albimonas pacifica</name>
    <dbReference type="NCBI Taxonomy" id="1114924"/>
    <lineage>
        <taxon>Bacteria</taxon>
        <taxon>Pseudomonadati</taxon>
        <taxon>Pseudomonadota</taxon>
        <taxon>Alphaproteobacteria</taxon>
        <taxon>Rhodobacterales</taxon>
        <taxon>Paracoccaceae</taxon>
        <taxon>Albimonas</taxon>
    </lineage>
</organism>
<accession>A0A1I3BQG3</accession>
<dbReference type="SUPFAM" id="SSF53041">
    <property type="entry name" value="Resolvase-like"/>
    <property type="match status" value="1"/>
</dbReference>
<sequence length="112" mass="12822">MSLKRCAIYARKSSEEGLDQDFNSLEAQREACAAYVLSQRHEGWRELPERYDDGGILGGTMNRPGLQRLLDDVRAGRIDTVVVYKVDRLTRACRTSRRSWRSSTRRGCPSSR</sequence>
<evidence type="ECO:0000259" key="1">
    <source>
        <dbReference type="PROSITE" id="PS51736"/>
    </source>
</evidence>
<dbReference type="EMBL" id="FOQH01000001">
    <property type="protein sequence ID" value="SFH64525.1"/>
    <property type="molecule type" value="Genomic_DNA"/>
</dbReference>
<dbReference type="AlphaFoldDB" id="A0A1I3BQG3"/>
<dbReference type="CDD" id="cd00338">
    <property type="entry name" value="Ser_Recombinase"/>
    <property type="match status" value="1"/>
</dbReference>
<reference evidence="2 3" key="1">
    <citation type="submission" date="2016-10" db="EMBL/GenBank/DDBJ databases">
        <authorList>
            <person name="de Groot N.N."/>
        </authorList>
    </citation>
    <scope>NUCLEOTIDE SEQUENCE [LARGE SCALE GENOMIC DNA]</scope>
    <source>
        <strain evidence="2 3">CGMCC 1.11030</strain>
    </source>
</reference>
<dbReference type="Gene3D" id="3.40.50.1390">
    <property type="entry name" value="Resolvase, N-terminal catalytic domain"/>
    <property type="match status" value="1"/>
</dbReference>
<dbReference type="PROSITE" id="PS51736">
    <property type="entry name" value="RECOMBINASES_3"/>
    <property type="match status" value="1"/>
</dbReference>